<comment type="caution">
    <text evidence="1">The sequence shown here is derived from an EMBL/GenBank/DDBJ whole genome shotgun (WGS) entry which is preliminary data.</text>
</comment>
<proteinExistence type="predicted"/>
<gene>
    <name evidence="1" type="ORF">M23134_06464</name>
</gene>
<dbReference type="EMBL" id="AAWS01000068">
    <property type="protein sequence ID" value="EAY24477.1"/>
    <property type="molecule type" value="Genomic_DNA"/>
</dbReference>
<keyword evidence="2" id="KW-1185">Reference proteome</keyword>
<evidence type="ECO:0000313" key="1">
    <source>
        <dbReference type="EMBL" id="EAY24477.1"/>
    </source>
</evidence>
<evidence type="ECO:0000313" key="2">
    <source>
        <dbReference type="Proteomes" id="UP000004095"/>
    </source>
</evidence>
<protein>
    <submittedName>
        <fullName evidence="1">Uncharacterized protein</fullName>
    </submittedName>
</protein>
<accession>A1ZYQ3</accession>
<organism evidence="1 2">
    <name type="scientific">Microscilla marina ATCC 23134</name>
    <dbReference type="NCBI Taxonomy" id="313606"/>
    <lineage>
        <taxon>Bacteria</taxon>
        <taxon>Pseudomonadati</taxon>
        <taxon>Bacteroidota</taxon>
        <taxon>Cytophagia</taxon>
        <taxon>Cytophagales</taxon>
        <taxon>Microscillaceae</taxon>
        <taxon>Microscilla</taxon>
    </lineage>
</organism>
<dbReference type="AlphaFoldDB" id="A1ZYQ3"/>
<sequence>MLFPRKNSPQHYYSTLIRKIVLLQQQNKRNFTVEATYCPWYSPDKIDINLENLMISIFMVCLKDIL</sequence>
<name>A1ZYQ3_MICM2</name>
<dbReference type="Proteomes" id="UP000004095">
    <property type="component" value="Unassembled WGS sequence"/>
</dbReference>
<reference evidence="1 2" key="1">
    <citation type="submission" date="2007-01" db="EMBL/GenBank/DDBJ databases">
        <authorList>
            <person name="Haygood M."/>
            <person name="Podell S."/>
            <person name="Anderson C."/>
            <person name="Hopkinson B."/>
            <person name="Roe K."/>
            <person name="Barbeau K."/>
            <person name="Gaasterland T."/>
            <person name="Ferriera S."/>
            <person name="Johnson J."/>
            <person name="Kravitz S."/>
            <person name="Beeson K."/>
            <person name="Sutton G."/>
            <person name="Rogers Y.-H."/>
            <person name="Friedman R."/>
            <person name="Frazier M."/>
            <person name="Venter J.C."/>
        </authorList>
    </citation>
    <scope>NUCLEOTIDE SEQUENCE [LARGE SCALE GENOMIC DNA]</scope>
    <source>
        <strain evidence="1 2">ATCC 23134</strain>
    </source>
</reference>